<evidence type="ECO:0000259" key="3">
    <source>
        <dbReference type="Pfam" id="PF13628"/>
    </source>
</evidence>
<evidence type="ECO:0000256" key="2">
    <source>
        <dbReference type="SAM" id="SignalP"/>
    </source>
</evidence>
<organism evidence="4 5">
    <name type="scientific">Neorhodopirellula pilleata</name>
    <dbReference type="NCBI Taxonomy" id="2714738"/>
    <lineage>
        <taxon>Bacteria</taxon>
        <taxon>Pseudomonadati</taxon>
        <taxon>Planctomycetota</taxon>
        <taxon>Planctomycetia</taxon>
        <taxon>Pirellulales</taxon>
        <taxon>Pirellulaceae</taxon>
        <taxon>Neorhodopirellula</taxon>
    </lineage>
</organism>
<feature type="compositionally biased region" description="Basic and acidic residues" evidence="1">
    <location>
        <begin position="214"/>
        <end position="234"/>
    </location>
</feature>
<comment type="caution">
    <text evidence="4">The sequence shown here is derived from an EMBL/GenBank/DDBJ whole genome shotgun (WGS) entry which is preliminary data.</text>
</comment>
<dbReference type="OrthoDB" id="209532at2"/>
<dbReference type="RefSeq" id="WP_146580840.1">
    <property type="nucleotide sequence ID" value="NZ_SJPM01000013.1"/>
</dbReference>
<dbReference type="EMBL" id="SJPM01000013">
    <property type="protein sequence ID" value="TWT91887.1"/>
    <property type="molecule type" value="Genomic_DNA"/>
</dbReference>
<dbReference type="Gene3D" id="1.20.1260.10">
    <property type="match status" value="1"/>
</dbReference>
<feature type="chain" id="PRO_5022813833" description="DUF4142 domain-containing protein" evidence="2">
    <location>
        <begin position="26"/>
        <end position="234"/>
    </location>
</feature>
<name>A0A5C5ZY86_9BACT</name>
<evidence type="ECO:0000256" key="1">
    <source>
        <dbReference type="SAM" id="MobiDB-lite"/>
    </source>
</evidence>
<evidence type="ECO:0000313" key="4">
    <source>
        <dbReference type="EMBL" id="TWT91887.1"/>
    </source>
</evidence>
<keyword evidence="2" id="KW-0732">Signal</keyword>
<dbReference type="AlphaFoldDB" id="A0A5C5ZY86"/>
<keyword evidence="5" id="KW-1185">Reference proteome</keyword>
<dbReference type="Pfam" id="PF13628">
    <property type="entry name" value="DUF4142"/>
    <property type="match status" value="1"/>
</dbReference>
<feature type="region of interest" description="Disordered" evidence="1">
    <location>
        <begin position="201"/>
        <end position="234"/>
    </location>
</feature>
<dbReference type="InterPro" id="IPR025419">
    <property type="entry name" value="DUF4142"/>
</dbReference>
<feature type="domain" description="DUF4142" evidence="3">
    <location>
        <begin position="65"/>
        <end position="217"/>
    </location>
</feature>
<protein>
    <recommendedName>
        <fullName evidence="3">DUF4142 domain-containing protein</fullName>
    </recommendedName>
</protein>
<accession>A0A5C5ZY86</accession>
<gene>
    <name evidence="4" type="ORF">Pla100_49260</name>
</gene>
<dbReference type="InterPro" id="IPR012347">
    <property type="entry name" value="Ferritin-like"/>
</dbReference>
<dbReference type="PANTHER" id="PTHR38593:SF1">
    <property type="entry name" value="BLR2558 PROTEIN"/>
    <property type="match status" value="1"/>
</dbReference>
<sequence length="234" mass="25782" precursor="true">MMSKTRFALATVAFATLCTLSPLRAQQNAGTPPVDLPGSQINQSERYEARRASADNNQQGLTVKEAIVKKLHKANQAEIELAKMAIEKTDNDDVKQFAQTLVQDHQACQQKLKQLTNMKSATKATSPTTVGSPMVPQALCQVVDQASENALMMIKEMLSNYEGQDFNMAFLGQQSVAHTMMLAELKAIESTGPNELQSVAQEMSKKVEKHLKKAKDLAKKLEDDRSNKQSSDRS</sequence>
<reference evidence="4 5" key="1">
    <citation type="submission" date="2019-02" db="EMBL/GenBank/DDBJ databases">
        <title>Deep-cultivation of Planctomycetes and their phenomic and genomic characterization uncovers novel biology.</title>
        <authorList>
            <person name="Wiegand S."/>
            <person name="Jogler M."/>
            <person name="Boedeker C."/>
            <person name="Pinto D."/>
            <person name="Vollmers J."/>
            <person name="Rivas-Marin E."/>
            <person name="Kohn T."/>
            <person name="Peeters S.H."/>
            <person name="Heuer A."/>
            <person name="Rast P."/>
            <person name="Oberbeckmann S."/>
            <person name="Bunk B."/>
            <person name="Jeske O."/>
            <person name="Meyerdierks A."/>
            <person name="Storesund J.E."/>
            <person name="Kallscheuer N."/>
            <person name="Luecker S."/>
            <person name="Lage O.M."/>
            <person name="Pohl T."/>
            <person name="Merkel B.J."/>
            <person name="Hornburger P."/>
            <person name="Mueller R.-W."/>
            <person name="Bruemmer F."/>
            <person name="Labrenz M."/>
            <person name="Spormann A.M."/>
            <person name="Op Den Camp H."/>
            <person name="Overmann J."/>
            <person name="Amann R."/>
            <person name="Jetten M.S.M."/>
            <person name="Mascher T."/>
            <person name="Medema M.H."/>
            <person name="Devos D.P."/>
            <person name="Kaster A.-K."/>
            <person name="Ovreas L."/>
            <person name="Rohde M."/>
            <person name="Galperin M.Y."/>
            <person name="Jogler C."/>
        </authorList>
    </citation>
    <scope>NUCLEOTIDE SEQUENCE [LARGE SCALE GENOMIC DNA]</scope>
    <source>
        <strain evidence="4 5">Pla100</strain>
    </source>
</reference>
<feature type="signal peptide" evidence="2">
    <location>
        <begin position="1"/>
        <end position="25"/>
    </location>
</feature>
<dbReference type="Proteomes" id="UP000316213">
    <property type="component" value="Unassembled WGS sequence"/>
</dbReference>
<proteinExistence type="predicted"/>
<evidence type="ECO:0000313" key="5">
    <source>
        <dbReference type="Proteomes" id="UP000316213"/>
    </source>
</evidence>
<dbReference type="PANTHER" id="PTHR38593">
    <property type="entry name" value="BLR2558 PROTEIN"/>
    <property type="match status" value="1"/>
</dbReference>